<accession>A0A067M3F7</accession>
<dbReference type="HOGENOM" id="CLU_035515_0_0_1"/>
<feature type="region of interest" description="Disordered" evidence="1">
    <location>
        <begin position="214"/>
        <end position="329"/>
    </location>
</feature>
<keyword evidence="4" id="KW-1185">Reference proteome</keyword>
<reference evidence="4" key="1">
    <citation type="journal article" date="2014" name="Proc. Natl. Acad. Sci. U.S.A.">
        <title>Extensive sampling of basidiomycete genomes demonstrates inadequacy of the white-rot/brown-rot paradigm for wood decay fungi.</title>
        <authorList>
            <person name="Riley R."/>
            <person name="Salamov A.A."/>
            <person name="Brown D.W."/>
            <person name="Nagy L.G."/>
            <person name="Floudas D."/>
            <person name="Held B.W."/>
            <person name="Levasseur A."/>
            <person name="Lombard V."/>
            <person name="Morin E."/>
            <person name="Otillar R."/>
            <person name="Lindquist E.A."/>
            <person name="Sun H."/>
            <person name="LaButti K.M."/>
            <person name="Schmutz J."/>
            <person name="Jabbour D."/>
            <person name="Luo H."/>
            <person name="Baker S.E."/>
            <person name="Pisabarro A.G."/>
            <person name="Walton J.D."/>
            <person name="Blanchette R.A."/>
            <person name="Henrissat B."/>
            <person name="Martin F."/>
            <person name="Cullen D."/>
            <person name="Hibbett D.S."/>
            <person name="Grigoriev I.V."/>
        </authorList>
    </citation>
    <scope>NUCLEOTIDE SEQUENCE [LARGE SCALE GENOMIC DNA]</scope>
    <source>
        <strain evidence="4">FD-172 SS1</strain>
    </source>
</reference>
<dbReference type="Proteomes" id="UP000027195">
    <property type="component" value="Unassembled WGS sequence"/>
</dbReference>
<dbReference type="InParanoid" id="A0A067M3F7"/>
<keyword evidence="2" id="KW-0472">Membrane</keyword>
<feature type="compositionally biased region" description="Polar residues" evidence="1">
    <location>
        <begin position="214"/>
        <end position="227"/>
    </location>
</feature>
<name>A0A067M3F7_BOTB1</name>
<evidence type="ECO:0000313" key="3">
    <source>
        <dbReference type="EMBL" id="KDQ06382.1"/>
    </source>
</evidence>
<feature type="compositionally biased region" description="Low complexity" evidence="1">
    <location>
        <begin position="255"/>
        <end position="271"/>
    </location>
</feature>
<protein>
    <submittedName>
        <fullName evidence="3">Uncharacterized protein</fullName>
    </submittedName>
</protein>
<dbReference type="STRING" id="930990.A0A067M3F7"/>
<feature type="compositionally biased region" description="Low complexity" evidence="1">
    <location>
        <begin position="310"/>
        <end position="326"/>
    </location>
</feature>
<evidence type="ECO:0000256" key="2">
    <source>
        <dbReference type="SAM" id="Phobius"/>
    </source>
</evidence>
<dbReference type="OrthoDB" id="3981028at2759"/>
<sequence>MAPAHVSSVSMLRALYPRAARAFLQRDVASTHALITNAFLLLTPPVSSLPDALASHRRQWDILRITFETSLYSSPTLPSTQLPSSLAAILNLSAEALLSTLYIRSLALFTPSSSPSSSRKPDASHLPAQILVVLAYAALKLESPQIARDMVEDWLALRPDVQTDRDEYERVVDVYCLHILPRLKAWDYALDFITYDAELGSEKKESVTKALQTLRAQPPTSLRSPIQSPLHTPTASSTSPSRTSTPILNAHVRRPSSPSSSISSASTHTAVPLARRAAAKSGSTASDTPAPLSHAKATPNNITLPPPSPSSNISTITSLSTTTPASTPAPPRRLLQVATYFPHYLRSHASFVFLVLLPLFAIVYRYKAGRQALGARVGLGLGGTISMASWFGRAVWDTIRMGGQGLV</sequence>
<feature type="compositionally biased region" description="Low complexity" evidence="1">
    <location>
        <begin position="228"/>
        <end position="246"/>
    </location>
</feature>
<keyword evidence="2" id="KW-0812">Transmembrane</keyword>
<dbReference type="AlphaFoldDB" id="A0A067M3F7"/>
<gene>
    <name evidence="3" type="ORF">BOTBODRAFT_60622</name>
</gene>
<dbReference type="EMBL" id="KL198138">
    <property type="protein sequence ID" value="KDQ06382.1"/>
    <property type="molecule type" value="Genomic_DNA"/>
</dbReference>
<keyword evidence="2" id="KW-1133">Transmembrane helix</keyword>
<feature type="transmembrane region" description="Helical" evidence="2">
    <location>
        <begin position="373"/>
        <end position="392"/>
    </location>
</feature>
<evidence type="ECO:0000313" key="4">
    <source>
        <dbReference type="Proteomes" id="UP000027195"/>
    </source>
</evidence>
<feature type="transmembrane region" description="Helical" evidence="2">
    <location>
        <begin position="348"/>
        <end position="366"/>
    </location>
</feature>
<evidence type="ECO:0000256" key="1">
    <source>
        <dbReference type="SAM" id="MobiDB-lite"/>
    </source>
</evidence>
<organism evidence="3 4">
    <name type="scientific">Botryobasidium botryosum (strain FD-172 SS1)</name>
    <dbReference type="NCBI Taxonomy" id="930990"/>
    <lineage>
        <taxon>Eukaryota</taxon>
        <taxon>Fungi</taxon>
        <taxon>Dikarya</taxon>
        <taxon>Basidiomycota</taxon>
        <taxon>Agaricomycotina</taxon>
        <taxon>Agaricomycetes</taxon>
        <taxon>Cantharellales</taxon>
        <taxon>Botryobasidiaceae</taxon>
        <taxon>Botryobasidium</taxon>
    </lineage>
</organism>
<proteinExistence type="predicted"/>